<dbReference type="InterPro" id="IPR001841">
    <property type="entry name" value="Znf_RING"/>
</dbReference>
<dbReference type="PRINTS" id="PR00259">
    <property type="entry name" value="TMFOUR"/>
</dbReference>
<feature type="transmembrane region" description="Helical" evidence="11">
    <location>
        <begin position="545"/>
        <end position="563"/>
    </location>
</feature>
<dbReference type="GO" id="GO:1904294">
    <property type="term" value="P:positive regulation of ERAD pathway"/>
    <property type="evidence" value="ECO:0007669"/>
    <property type="project" value="InterPro"/>
</dbReference>
<keyword evidence="8 11" id="KW-0472">Membrane</keyword>
<dbReference type="GO" id="GO:0016020">
    <property type="term" value="C:membrane"/>
    <property type="evidence" value="ECO:0007669"/>
    <property type="project" value="UniProtKB-SubCell"/>
</dbReference>
<evidence type="ECO:0000256" key="5">
    <source>
        <dbReference type="ARBA" id="ARBA00022786"/>
    </source>
</evidence>
<keyword evidence="7 11" id="KW-1133">Transmembrane helix</keyword>
<reference evidence="13" key="1">
    <citation type="submission" date="2021-06" db="EMBL/GenBank/DDBJ databases">
        <title>Parelaphostrongylus tenuis whole genome reference sequence.</title>
        <authorList>
            <person name="Garwood T.J."/>
            <person name="Larsen P.A."/>
            <person name="Fountain-Jones N.M."/>
            <person name="Garbe J.R."/>
            <person name="Macchietto M.G."/>
            <person name="Kania S.A."/>
            <person name="Gerhold R.W."/>
            <person name="Richards J.E."/>
            <person name="Wolf T.M."/>
        </authorList>
    </citation>
    <scope>NUCLEOTIDE SEQUENCE</scope>
    <source>
        <strain evidence="13">MNPRO001-30</strain>
        <tissue evidence="13">Meninges</tissue>
    </source>
</reference>
<evidence type="ECO:0000256" key="7">
    <source>
        <dbReference type="ARBA" id="ARBA00022989"/>
    </source>
</evidence>
<comment type="caution">
    <text evidence="13">The sequence shown here is derived from an EMBL/GenBank/DDBJ whole genome shotgun (WGS) entry which is preliminary data.</text>
</comment>
<dbReference type="InterPro" id="IPR018499">
    <property type="entry name" value="Tetraspanin/Peripherin"/>
</dbReference>
<feature type="transmembrane region" description="Helical" evidence="11">
    <location>
        <begin position="285"/>
        <end position="318"/>
    </location>
</feature>
<feature type="transmembrane region" description="Helical" evidence="11">
    <location>
        <begin position="575"/>
        <end position="593"/>
    </location>
</feature>
<feature type="transmembrane region" description="Helical" evidence="11">
    <location>
        <begin position="61"/>
        <end position="85"/>
    </location>
</feature>
<dbReference type="GO" id="GO:0061630">
    <property type="term" value="F:ubiquitin protein ligase activity"/>
    <property type="evidence" value="ECO:0007669"/>
    <property type="project" value="InterPro"/>
</dbReference>
<evidence type="ECO:0000256" key="11">
    <source>
        <dbReference type="SAM" id="Phobius"/>
    </source>
</evidence>
<feature type="compositionally biased region" description="Basic and acidic residues" evidence="10">
    <location>
        <begin position="29"/>
        <end position="50"/>
    </location>
</feature>
<feature type="transmembrane region" description="Helical" evidence="11">
    <location>
        <begin position="150"/>
        <end position="178"/>
    </location>
</feature>
<evidence type="ECO:0000256" key="4">
    <source>
        <dbReference type="ARBA" id="ARBA00022771"/>
    </source>
</evidence>
<feature type="transmembrane region" description="Helical" evidence="11">
    <location>
        <begin position="190"/>
        <end position="213"/>
    </location>
</feature>
<dbReference type="CDD" id="cd03127">
    <property type="entry name" value="tetraspanin_LEL"/>
    <property type="match status" value="1"/>
</dbReference>
<keyword evidence="6" id="KW-0862">Zinc</keyword>
<feature type="compositionally biased region" description="Polar residues" evidence="10">
    <location>
        <begin position="438"/>
        <end position="460"/>
    </location>
</feature>
<dbReference type="InterPro" id="IPR017907">
    <property type="entry name" value="Znf_RING_CS"/>
</dbReference>
<comment type="subcellular location">
    <subcellularLocation>
        <location evidence="1">Membrane</location>
        <topology evidence="1">Multi-pass membrane protein</topology>
    </subcellularLocation>
</comment>
<name>A0AAD5QW81_PARTN</name>
<dbReference type="InterPro" id="IPR044235">
    <property type="entry name" value="RNFT1/2"/>
</dbReference>
<dbReference type="Pfam" id="PF13639">
    <property type="entry name" value="zf-RING_2"/>
    <property type="match status" value="1"/>
</dbReference>
<feature type="transmembrane region" description="Helical" evidence="11">
    <location>
        <begin position="483"/>
        <end position="502"/>
    </location>
</feature>
<dbReference type="PANTHER" id="PTHR15860">
    <property type="entry name" value="UNCHARACTERIZED RING FINGER-CONTAINING PROTEIN"/>
    <property type="match status" value="1"/>
</dbReference>
<dbReference type="Gene3D" id="1.10.1450.10">
    <property type="entry name" value="Tetraspanin"/>
    <property type="match status" value="1"/>
</dbReference>
<evidence type="ECO:0000256" key="8">
    <source>
        <dbReference type="ARBA" id="ARBA00023136"/>
    </source>
</evidence>
<dbReference type="GO" id="GO:0008270">
    <property type="term" value="F:zinc ion binding"/>
    <property type="evidence" value="ECO:0007669"/>
    <property type="project" value="UniProtKB-KW"/>
</dbReference>
<keyword evidence="5" id="KW-0833">Ubl conjugation pathway</keyword>
<dbReference type="PROSITE" id="PS50089">
    <property type="entry name" value="ZF_RING_2"/>
    <property type="match status" value="1"/>
</dbReference>
<keyword evidence="4 9" id="KW-0863">Zinc-finger</keyword>
<keyword evidence="2 11" id="KW-0812">Transmembrane</keyword>
<dbReference type="SUPFAM" id="SSF48652">
    <property type="entry name" value="Tetraspanin"/>
    <property type="match status" value="1"/>
</dbReference>
<accession>A0AAD5QW81</accession>
<evidence type="ECO:0000259" key="12">
    <source>
        <dbReference type="PROSITE" id="PS50089"/>
    </source>
</evidence>
<dbReference type="InterPro" id="IPR013083">
    <property type="entry name" value="Znf_RING/FYVE/PHD"/>
</dbReference>
<feature type="transmembrane region" description="Helical" evidence="11">
    <location>
        <begin position="105"/>
        <end position="129"/>
    </location>
</feature>
<protein>
    <recommendedName>
        <fullName evidence="12">RING-type domain-containing protein</fullName>
    </recommendedName>
</protein>
<dbReference type="InterPro" id="IPR008952">
    <property type="entry name" value="Tetraspanin_EC2_sf"/>
</dbReference>
<dbReference type="Pfam" id="PF00335">
    <property type="entry name" value="Tetraspanin"/>
    <property type="match status" value="1"/>
</dbReference>
<dbReference type="AlphaFoldDB" id="A0AAD5QW81"/>
<evidence type="ECO:0000313" key="14">
    <source>
        <dbReference type="Proteomes" id="UP001196413"/>
    </source>
</evidence>
<feature type="region of interest" description="Disordered" evidence="10">
    <location>
        <begin position="426"/>
        <end position="460"/>
    </location>
</feature>
<feature type="region of interest" description="Disordered" evidence="10">
    <location>
        <begin position="27"/>
        <end position="50"/>
    </location>
</feature>
<keyword evidence="14" id="KW-1185">Reference proteome</keyword>
<dbReference type="EMBL" id="JAHQIW010004790">
    <property type="protein sequence ID" value="KAJ1363702.1"/>
    <property type="molecule type" value="Genomic_DNA"/>
</dbReference>
<proteinExistence type="predicted"/>
<evidence type="ECO:0000256" key="1">
    <source>
        <dbReference type="ARBA" id="ARBA00004141"/>
    </source>
</evidence>
<evidence type="ECO:0000256" key="6">
    <source>
        <dbReference type="ARBA" id="ARBA00022833"/>
    </source>
</evidence>
<evidence type="ECO:0000256" key="10">
    <source>
        <dbReference type="SAM" id="MobiDB-lite"/>
    </source>
</evidence>
<gene>
    <name evidence="13" type="ORF">KIN20_023618</name>
</gene>
<dbReference type="Proteomes" id="UP001196413">
    <property type="component" value="Unassembled WGS sequence"/>
</dbReference>
<sequence length="771" mass="87644">MVFMRGGGGEGFRGGWSEQPRHLRVYSPVHDDGRPLHQRRPDSSYEDSLRSDMKDRSCLPWLRYGIFTANIVFILKTALVTVLFFLGTHGVSNHKVYSFRYWPSFWWICLLYEPGKVVGGLLLTMGVWLRVDSRFRDFLSERYRQVVDEAFWEAPTLYAFSYIMIILGCFMIAVAFFGCCGVNEGCRVLLIIYALAVFVLLIATLCCGIYLFYKKDGIDVELSDALNYMVQHYYQGAGIIQESLDRLQTTFRCCGNAGCSDFRAFRQDPPRSCDIRCDGCHYRIWVALTIGFSITLVIFFVVILCQVLALVFALYIVFAQSERVRVIYVDRGREHNSQPKLTVEALKDHNVACNFRKVIARTIIPFLSMEITIPFFSPSSSHSADQESYESQQPVEAASSRTLMNHGGHTNMLDVRIDIDANGRDLTVQPEDFDSSDESSYTDRTLGSENVRDQSSQSVRETANRLRGGYERIQQRINQNQDAQTLFAVISAAFPFVLVFTLKMVFDNLFPILRTLASLAGFLTIDNKVQQLFTTARPSLTLRVTTILIYVFVFFTTSGLFNLYDDGFNLKSALLLHYAGFAYHTFFFTLYVVVITDSFVKLIVTGSKILVSFCGLSVVSKRRINQVMEYTSQMYRCLIPAPQWMNYFMGIEDTGLRLYANGALVLFYNILKAREMYRLAQLTVKSAIRLIYSSPYGVPPTRDEIGKEGICSICHEDFTSPAKLSCSHIFCVSCIDTWLESENTCPICRAVVAKRDNSWKSGATSKGIRFC</sequence>
<evidence type="ECO:0000256" key="2">
    <source>
        <dbReference type="ARBA" id="ARBA00022692"/>
    </source>
</evidence>
<feature type="domain" description="RING-type" evidence="12">
    <location>
        <begin position="711"/>
        <end position="749"/>
    </location>
</feature>
<evidence type="ECO:0000313" key="13">
    <source>
        <dbReference type="EMBL" id="KAJ1363702.1"/>
    </source>
</evidence>
<evidence type="ECO:0000256" key="3">
    <source>
        <dbReference type="ARBA" id="ARBA00022723"/>
    </source>
</evidence>
<keyword evidence="3" id="KW-0479">Metal-binding</keyword>
<organism evidence="13 14">
    <name type="scientific">Parelaphostrongylus tenuis</name>
    <name type="common">Meningeal worm</name>
    <dbReference type="NCBI Taxonomy" id="148309"/>
    <lineage>
        <taxon>Eukaryota</taxon>
        <taxon>Metazoa</taxon>
        <taxon>Ecdysozoa</taxon>
        <taxon>Nematoda</taxon>
        <taxon>Chromadorea</taxon>
        <taxon>Rhabditida</taxon>
        <taxon>Rhabditina</taxon>
        <taxon>Rhabditomorpha</taxon>
        <taxon>Strongyloidea</taxon>
        <taxon>Metastrongylidae</taxon>
        <taxon>Parelaphostrongylus</taxon>
    </lineage>
</organism>
<dbReference type="SMART" id="SM00184">
    <property type="entry name" value="RING"/>
    <property type="match status" value="1"/>
</dbReference>
<dbReference type="SUPFAM" id="SSF57850">
    <property type="entry name" value="RING/U-box"/>
    <property type="match status" value="1"/>
</dbReference>
<dbReference type="Gene3D" id="3.30.40.10">
    <property type="entry name" value="Zinc/RING finger domain, C3HC4 (zinc finger)"/>
    <property type="match status" value="1"/>
</dbReference>
<evidence type="ECO:0000256" key="9">
    <source>
        <dbReference type="PROSITE-ProRule" id="PRU00175"/>
    </source>
</evidence>
<dbReference type="PROSITE" id="PS00518">
    <property type="entry name" value="ZF_RING_1"/>
    <property type="match status" value="1"/>
</dbReference>
<dbReference type="PANTHER" id="PTHR15860:SF0">
    <property type="entry name" value="LP20373P"/>
    <property type="match status" value="1"/>
</dbReference>